<proteinExistence type="inferred from homology"/>
<accession>A0A917F7P4</accession>
<keyword evidence="3 4" id="KW-0732">Signal</keyword>
<dbReference type="SUPFAM" id="SSF53850">
    <property type="entry name" value="Periplasmic binding protein-like II"/>
    <property type="match status" value="1"/>
</dbReference>
<feature type="signal peptide" evidence="4">
    <location>
        <begin position="1"/>
        <end position="30"/>
    </location>
</feature>
<reference evidence="5" key="2">
    <citation type="submission" date="2020-09" db="EMBL/GenBank/DDBJ databases">
        <authorList>
            <person name="Sun Q."/>
            <person name="Sedlacek I."/>
        </authorList>
    </citation>
    <scope>NUCLEOTIDE SEQUENCE</scope>
    <source>
        <strain evidence="5">CCM 7897</strain>
    </source>
</reference>
<protein>
    <submittedName>
        <fullName evidence="5">Molybdate ABC transporter substrate-binding protein</fullName>
    </submittedName>
</protein>
<dbReference type="Pfam" id="PF13531">
    <property type="entry name" value="SBP_bac_11"/>
    <property type="match status" value="1"/>
</dbReference>
<organism evidence="5 6">
    <name type="scientific">Azorhizobium oxalatiphilum</name>
    <dbReference type="NCBI Taxonomy" id="980631"/>
    <lineage>
        <taxon>Bacteria</taxon>
        <taxon>Pseudomonadati</taxon>
        <taxon>Pseudomonadota</taxon>
        <taxon>Alphaproteobacteria</taxon>
        <taxon>Hyphomicrobiales</taxon>
        <taxon>Xanthobacteraceae</taxon>
        <taxon>Azorhizobium</taxon>
    </lineage>
</organism>
<dbReference type="PANTHER" id="PTHR30632">
    <property type="entry name" value="MOLYBDATE-BINDING PERIPLASMIC PROTEIN"/>
    <property type="match status" value="1"/>
</dbReference>
<reference evidence="5" key="1">
    <citation type="journal article" date="2014" name="Int. J. Syst. Evol. Microbiol.">
        <title>Complete genome sequence of Corynebacterium casei LMG S-19264T (=DSM 44701T), isolated from a smear-ripened cheese.</title>
        <authorList>
            <consortium name="US DOE Joint Genome Institute (JGI-PGF)"/>
            <person name="Walter F."/>
            <person name="Albersmeier A."/>
            <person name="Kalinowski J."/>
            <person name="Ruckert C."/>
        </authorList>
    </citation>
    <scope>NUCLEOTIDE SEQUENCE</scope>
    <source>
        <strain evidence="5">CCM 7897</strain>
    </source>
</reference>
<evidence type="ECO:0000256" key="1">
    <source>
        <dbReference type="ARBA" id="ARBA00009175"/>
    </source>
</evidence>
<evidence type="ECO:0000256" key="2">
    <source>
        <dbReference type="ARBA" id="ARBA00022723"/>
    </source>
</evidence>
<dbReference type="GO" id="GO:0046872">
    <property type="term" value="F:metal ion binding"/>
    <property type="evidence" value="ECO:0007669"/>
    <property type="project" value="UniProtKB-KW"/>
</dbReference>
<evidence type="ECO:0000256" key="3">
    <source>
        <dbReference type="ARBA" id="ARBA00022729"/>
    </source>
</evidence>
<keyword evidence="6" id="KW-1185">Reference proteome</keyword>
<dbReference type="InterPro" id="IPR005950">
    <property type="entry name" value="ModA"/>
</dbReference>
<dbReference type="EMBL" id="BMCT01000001">
    <property type="protein sequence ID" value="GGF53814.1"/>
    <property type="molecule type" value="Genomic_DNA"/>
</dbReference>
<sequence>MDCAVSRPTVLAAALAVVLPLLSLAVPARADEATLAAGAGFRKPLTELAAAYEAKSGDKILQIYGHLGQVLAQARESDTITIVCGDKAVLHHAGDLHFQRMVRLGLGKLVVVYRKGLTLASAADVARADVKRIGIPDQAAAIYGKAGRQFLDKAKLSETVDRRLVPVATVPQVTSYVASGEVDAGFVNATDAIGAGSTVGGFVEVDPSLYDPVEVSCGIRHTAAATPAAKGFADFLGTPEAQAILTRYGL</sequence>
<comment type="similarity">
    <text evidence="1">Belongs to the bacterial solute-binding protein ModA family.</text>
</comment>
<dbReference type="Gene3D" id="3.40.190.10">
    <property type="entry name" value="Periplasmic binding protein-like II"/>
    <property type="match status" value="2"/>
</dbReference>
<dbReference type="PANTHER" id="PTHR30632:SF0">
    <property type="entry name" value="SULFATE-BINDING PROTEIN"/>
    <property type="match status" value="1"/>
</dbReference>
<evidence type="ECO:0000313" key="5">
    <source>
        <dbReference type="EMBL" id="GGF53814.1"/>
    </source>
</evidence>
<dbReference type="GO" id="GO:0030973">
    <property type="term" value="F:molybdate ion binding"/>
    <property type="evidence" value="ECO:0007669"/>
    <property type="project" value="TreeGrafter"/>
</dbReference>
<dbReference type="GO" id="GO:0015689">
    <property type="term" value="P:molybdate ion transport"/>
    <property type="evidence" value="ECO:0007669"/>
    <property type="project" value="InterPro"/>
</dbReference>
<evidence type="ECO:0000256" key="4">
    <source>
        <dbReference type="SAM" id="SignalP"/>
    </source>
</evidence>
<dbReference type="InterPro" id="IPR050682">
    <property type="entry name" value="ModA/WtpA"/>
</dbReference>
<keyword evidence="2" id="KW-0479">Metal-binding</keyword>
<dbReference type="NCBIfam" id="TIGR01256">
    <property type="entry name" value="modA"/>
    <property type="match status" value="1"/>
</dbReference>
<name>A0A917F7P4_9HYPH</name>
<feature type="chain" id="PRO_5036770108" evidence="4">
    <location>
        <begin position="31"/>
        <end position="250"/>
    </location>
</feature>
<evidence type="ECO:0000313" key="6">
    <source>
        <dbReference type="Proteomes" id="UP000606044"/>
    </source>
</evidence>
<comment type="caution">
    <text evidence="5">The sequence shown here is derived from an EMBL/GenBank/DDBJ whole genome shotgun (WGS) entry which is preliminary data.</text>
</comment>
<dbReference type="Proteomes" id="UP000606044">
    <property type="component" value="Unassembled WGS sequence"/>
</dbReference>
<dbReference type="AlphaFoldDB" id="A0A917F7P4"/>
<gene>
    <name evidence="5" type="primary">modA</name>
    <name evidence="5" type="ORF">GCM10007301_11600</name>
</gene>